<feature type="transmembrane region" description="Helical" evidence="1">
    <location>
        <begin position="28"/>
        <end position="46"/>
    </location>
</feature>
<evidence type="ECO:0008006" key="4">
    <source>
        <dbReference type="Google" id="ProtNLM"/>
    </source>
</evidence>
<keyword evidence="1" id="KW-0812">Transmembrane</keyword>
<feature type="transmembrane region" description="Helical" evidence="1">
    <location>
        <begin position="52"/>
        <end position="69"/>
    </location>
</feature>
<keyword evidence="1" id="KW-0472">Membrane</keyword>
<protein>
    <recommendedName>
        <fullName evidence="4">Restriction endonuclease</fullName>
    </recommendedName>
</protein>
<dbReference type="Proteomes" id="UP000715441">
    <property type="component" value="Unassembled WGS sequence"/>
</dbReference>
<name>A0ABX1IWV3_9PSEU</name>
<accession>A0ABX1IWV3</accession>
<proteinExistence type="predicted"/>
<gene>
    <name evidence="2" type="ORF">HFP15_03625</name>
</gene>
<dbReference type="RefSeq" id="WP_168511428.1">
    <property type="nucleotide sequence ID" value="NZ_JAAXLS010000002.1"/>
</dbReference>
<comment type="caution">
    <text evidence="2">The sequence shown here is derived from an EMBL/GenBank/DDBJ whole genome shotgun (WGS) entry which is preliminary data.</text>
</comment>
<evidence type="ECO:0000313" key="3">
    <source>
        <dbReference type="Proteomes" id="UP000715441"/>
    </source>
</evidence>
<evidence type="ECO:0000256" key="1">
    <source>
        <dbReference type="SAM" id="Phobius"/>
    </source>
</evidence>
<evidence type="ECO:0000313" key="2">
    <source>
        <dbReference type="EMBL" id="NKQ51968.1"/>
    </source>
</evidence>
<reference evidence="2 3" key="1">
    <citation type="submission" date="2020-04" db="EMBL/GenBank/DDBJ databases">
        <title>Novel species.</title>
        <authorList>
            <person name="Teo W.F.A."/>
            <person name="Lipun K."/>
            <person name="Srisuk N."/>
            <person name="Duangmal K."/>
        </authorList>
    </citation>
    <scope>NUCLEOTIDE SEQUENCE [LARGE SCALE GENOMIC DNA]</scope>
    <source>
        <strain evidence="2 3">K13G38</strain>
    </source>
</reference>
<dbReference type="EMBL" id="JAAXLS010000002">
    <property type="protein sequence ID" value="NKQ51968.1"/>
    <property type="molecule type" value="Genomic_DNA"/>
</dbReference>
<keyword evidence="1" id="KW-1133">Transmembrane helix</keyword>
<sequence length="258" mass="27250">MAADEPDSHSDLNEALHTGAELSRTARVAASLSALALGGAGGTAVFMTDNQAGTAVLLAAGALFGLIGLSGRLPSRIKFGDNEVQMPPPIAKAVAKRIEDAEPEEAEELVAAVVNANPSGSQARSAFDLQVAAGRRLYAMVYEQDVGAVLRALVRARAVDLRSDDRVFDFVLEGKRRVAVEVKYGLAGASAQTIGSLVGRAAMSGHPEVVFVTNRPFTGRLQRLWEDAVESGVVRLHLVIGETAEELREQLEPLVADL</sequence>
<keyword evidence="3" id="KW-1185">Reference proteome</keyword>
<organism evidence="2 3">
    <name type="scientific">Amycolatopsis acididurans</name>
    <dbReference type="NCBI Taxonomy" id="2724524"/>
    <lineage>
        <taxon>Bacteria</taxon>
        <taxon>Bacillati</taxon>
        <taxon>Actinomycetota</taxon>
        <taxon>Actinomycetes</taxon>
        <taxon>Pseudonocardiales</taxon>
        <taxon>Pseudonocardiaceae</taxon>
        <taxon>Amycolatopsis</taxon>
    </lineage>
</organism>